<organism evidence="2 3">
    <name type="scientific">Acidicapsa dinghuensis</name>
    <dbReference type="NCBI Taxonomy" id="2218256"/>
    <lineage>
        <taxon>Bacteria</taxon>
        <taxon>Pseudomonadati</taxon>
        <taxon>Acidobacteriota</taxon>
        <taxon>Terriglobia</taxon>
        <taxon>Terriglobales</taxon>
        <taxon>Acidobacteriaceae</taxon>
        <taxon>Acidicapsa</taxon>
    </lineage>
</organism>
<feature type="transmembrane region" description="Helical" evidence="1">
    <location>
        <begin position="6"/>
        <end position="26"/>
    </location>
</feature>
<keyword evidence="1" id="KW-0472">Membrane</keyword>
<dbReference type="EMBL" id="JBHSPH010000002">
    <property type="protein sequence ID" value="MFC5861620.1"/>
    <property type="molecule type" value="Genomic_DNA"/>
</dbReference>
<dbReference type="Proteomes" id="UP001596091">
    <property type="component" value="Unassembled WGS sequence"/>
</dbReference>
<reference evidence="3" key="1">
    <citation type="journal article" date="2019" name="Int. J. Syst. Evol. Microbiol.">
        <title>The Global Catalogue of Microorganisms (GCM) 10K type strain sequencing project: providing services to taxonomists for standard genome sequencing and annotation.</title>
        <authorList>
            <consortium name="The Broad Institute Genomics Platform"/>
            <consortium name="The Broad Institute Genome Sequencing Center for Infectious Disease"/>
            <person name="Wu L."/>
            <person name="Ma J."/>
        </authorList>
    </citation>
    <scope>NUCLEOTIDE SEQUENCE [LARGE SCALE GENOMIC DNA]</scope>
    <source>
        <strain evidence="3">JCM 4087</strain>
    </source>
</reference>
<protein>
    <submittedName>
        <fullName evidence="2">Uncharacterized protein</fullName>
    </submittedName>
</protein>
<keyword evidence="1" id="KW-0812">Transmembrane</keyword>
<evidence type="ECO:0000256" key="1">
    <source>
        <dbReference type="SAM" id="Phobius"/>
    </source>
</evidence>
<comment type="caution">
    <text evidence="2">The sequence shown here is derived from an EMBL/GenBank/DDBJ whole genome shotgun (WGS) entry which is preliminary data.</text>
</comment>
<evidence type="ECO:0000313" key="2">
    <source>
        <dbReference type="EMBL" id="MFC5861620.1"/>
    </source>
</evidence>
<keyword evidence="1" id="KW-1133">Transmembrane helix</keyword>
<name>A0ABW1EC61_9BACT</name>
<gene>
    <name evidence="2" type="ORF">ACFPT7_04900</name>
</gene>
<feature type="transmembrane region" description="Helical" evidence="1">
    <location>
        <begin position="64"/>
        <end position="85"/>
    </location>
</feature>
<proteinExistence type="predicted"/>
<accession>A0ABW1EC61</accession>
<evidence type="ECO:0000313" key="3">
    <source>
        <dbReference type="Proteomes" id="UP001596091"/>
    </source>
</evidence>
<keyword evidence="3" id="KW-1185">Reference proteome</keyword>
<sequence>MVTNVSLTLWIVWAAVVIVAGLLYAYRTALCRDEEGQIFLDDAFAHEKAVQTEIVAKCNRIEPVIRASMIAAGVMTLAVIGYYLWFGYKALFG</sequence>
<dbReference type="RefSeq" id="WP_263337028.1">
    <property type="nucleotide sequence ID" value="NZ_JAGSYH010000004.1"/>
</dbReference>